<dbReference type="EMBL" id="MOOB01000534">
    <property type="protein sequence ID" value="OQE49847.1"/>
    <property type="molecule type" value="Genomic_DNA"/>
</dbReference>
<dbReference type="CDD" id="cd09272">
    <property type="entry name" value="RNase_HI_RT_Ty1"/>
    <property type="match status" value="1"/>
</dbReference>
<gene>
    <name evidence="4" type="ORF">PENNAL_c0534G08755</name>
</gene>
<dbReference type="AlphaFoldDB" id="A0A1V6VGQ0"/>
<name>A0A1V6VGQ0_PENNA</name>
<dbReference type="PANTHER" id="PTHR11439:SF438">
    <property type="entry name" value="REVERSE TRANSCRIPTASE TY1_COPIA-TYPE DOMAIN-CONTAINING PROTEIN"/>
    <property type="match status" value="1"/>
</dbReference>
<feature type="domain" description="Retroviral polymerase SH3-like" evidence="3">
    <location>
        <begin position="81"/>
        <end position="140"/>
    </location>
</feature>
<accession>A0A1V6VGQ0</accession>
<evidence type="ECO:0000313" key="5">
    <source>
        <dbReference type="Proteomes" id="UP000191691"/>
    </source>
</evidence>
<feature type="region of interest" description="Disordered" evidence="1">
    <location>
        <begin position="177"/>
        <end position="280"/>
    </location>
</feature>
<comment type="caution">
    <text evidence="4">The sequence shown here is derived from an EMBL/GenBank/DDBJ whole genome shotgun (WGS) entry which is preliminary data.</text>
</comment>
<dbReference type="InterPro" id="IPR043502">
    <property type="entry name" value="DNA/RNA_pol_sf"/>
</dbReference>
<evidence type="ECO:0000259" key="2">
    <source>
        <dbReference type="Pfam" id="PF07727"/>
    </source>
</evidence>
<sequence>MNSYAERSGGVIVLASRSLLQDSLLPRSLWPEAVHAAVYILNRSPTRLPDGRWIIPQQEFHRLGTGIQIPINLSNLRIYGCRTYVRIQGIPQSDKMHPRAEIGYLTGYKTTNVWRVWFPRLNAVKLVRDAIFDENLSFQHHEYTQRPTLELVPEATEVVQEDELDTELEQALQRLSAQSQDLATPQTQAIPSTFSQTQRAVTPQESIEKEPDPAESEFSLAHSEPPIAVSLPSPSMRQLTPSSTPSQIPSEHIHTLSATSGKTVQVSTPPAPVRASSGPPTYPQLAIPIRLPSVHEPLPSSHIPRSNQHTAPLTASMPTQRTPGVPGSFPADTPVPLINSQPPHQRQEGISGDNVVEGKRKRRPPTDSYLASYFTYQNEEDQDGVLAAFATAISAPRPDQHRKHRDDLPPEPQNWKQAVSHVFSEGWLAAAGLEIESLRMRGTFTTGRRPQDRSIQVLPLTWVFTYKFDSNGFLQKLKARICVRGDLQAINSEEKRAATLAARTARSIFALVASFDLETMQLDAVNAFLNSNLDEEVYTQMPEGFTDRESCWKLNKALYGLRKSPRLWQQEATRVLEELGFQAVPEDLCLFTRSGIIVFFYVDDIVIVYHRSKFNEASQLRTQLQKHWELRDMGEATWFLGIRILRDRQQYKLWLCQDSYFSSVAARYHLSSGRKYHSPLPVERMAAFIGQATASQIHEYQQKVGSALYGTIITRPDAAKSASHLAEFLTNPGPQHLEAVDRLIRYLDSTRYFALEFHPMHGLEPALQFASDASFSDHTDRKSSEGYLCKLFGGAVDWKAGKQKTVTTSTTEAELLALSEAAKSALWWKRLLAAVNLEYQDSEAMEIQCDNAQTVGLLTKETPQLSTKLRHVDIHHHWLRQAVQAGEIAIRWVPTKDMAADGLTKLLPAQNHSRFMRALGLTNIQHLIK</sequence>
<keyword evidence="5" id="KW-1185">Reference proteome</keyword>
<dbReference type="STRING" id="60175.A0A1V6VGQ0"/>
<feature type="domain" description="Reverse transcriptase Ty1/copia-type" evidence="2">
    <location>
        <begin position="450"/>
        <end position="676"/>
    </location>
</feature>
<evidence type="ECO:0000313" key="4">
    <source>
        <dbReference type="EMBL" id="OQE49847.1"/>
    </source>
</evidence>
<dbReference type="InterPro" id="IPR057670">
    <property type="entry name" value="SH3_retrovirus"/>
</dbReference>
<evidence type="ECO:0000256" key="1">
    <source>
        <dbReference type="SAM" id="MobiDB-lite"/>
    </source>
</evidence>
<dbReference type="OMA" id="LEWIPTA"/>
<feature type="compositionally biased region" description="Polar residues" evidence="1">
    <location>
        <begin position="256"/>
        <end position="268"/>
    </location>
</feature>
<organism evidence="4 5">
    <name type="scientific">Penicillium nalgiovense</name>
    <dbReference type="NCBI Taxonomy" id="60175"/>
    <lineage>
        <taxon>Eukaryota</taxon>
        <taxon>Fungi</taxon>
        <taxon>Dikarya</taxon>
        <taxon>Ascomycota</taxon>
        <taxon>Pezizomycotina</taxon>
        <taxon>Eurotiomycetes</taxon>
        <taxon>Eurotiomycetidae</taxon>
        <taxon>Eurotiales</taxon>
        <taxon>Aspergillaceae</taxon>
        <taxon>Penicillium</taxon>
    </lineage>
</organism>
<protein>
    <submittedName>
        <fullName evidence="4">Uncharacterized protein</fullName>
    </submittedName>
</protein>
<proteinExistence type="predicted"/>
<feature type="region of interest" description="Disordered" evidence="1">
    <location>
        <begin position="301"/>
        <end position="366"/>
    </location>
</feature>
<dbReference type="SUPFAM" id="SSF56672">
    <property type="entry name" value="DNA/RNA polymerases"/>
    <property type="match status" value="1"/>
</dbReference>
<dbReference type="Proteomes" id="UP000191691">
    <property type="component" value="Unassembled WGS sequence"/>
</dbReference>
<evidence type="ECO:0000259" key="3">
    <source>
        <dbReference type="Pfam" id="PF25597"/>
    </source>
</evidence>
<feature type="compositionally biased region" description="Polar residues" evidence="1">
    <location>
        <begin position="303"/>
        <end position="322"/>
    </location>
</feature>
<dbReference type="InterPro" id="IPR013103">
    <property type="entry name" value="RVT_2"/>
</dbReference>
<dbReference type="Pfam" id="PF07727">
    <property type="entry name" value="RVT_2"/>
    <property type="match status" value="1"/>
</dbReference>
<dbReference type="Pfam" id="PF25597">
    <property type="entry name" value="SH3_retrovirus"/>
    <property type="match status" value="1"/>
</dbReference>
<feature type="compositionally biased region" description="Polar residues" evidence="1">
    <location>
        <begin position="232"/>
        <end position="249"/>
    </location>
</feature>
<reference evidence="5" key="1">
    <citation type="journal article" date="2017" name="Nat. Microbiol.">
        <title>Global analysis of biosynthetic gene clusters reveals vast potential of secondary metabolite production in Penicillium species.</title>
        <authorList>
            <person name="Nielsen J.C."/>
            <person name="Grijseels S."/>
            <person name="Prigent S."/>
            <person name="Ji B."/>
            <person name="Dainat J."/>
            <person name="Nielsen K.F."/>
            <person name="Frisvad J.C."/>
            <person name="Workman M."/>
            <person name="Nielsen J."/>
        </authorList>
    </citation>
    <scope>NUCLEOTIDE SEQUENCE [LARGE SCALE GENOMIC DNA]</scope>
    <source>
        <strain evidence="5">IBT 13039</strain>
    </source>
</reference>
<feature type="compositionally biased region" description="Polar residues" evidence="1">
    <location>
        <begin position="177"/>
        <end position="205"/>
    </location>
</feature>
<dbReference type="PANTHER" id="PTHR11439">
    <property type="entry name" value="GAG-POL-RELATED RETROTRANSPOSON"/>
    <property type="match status" value="1"/>
</dbReference>